<reference evidence="2" key="1">
    <citation type="submission" date="2019-02" db="EMBL/GenBank/DDBJ databases">
        <authorList>
            <person name="Gruber-Vodicka R. H."/>
            <person name="Seah K. B. B."/>
        </authorList>
    </citation>
    <scope>NUCLEOTIDE SEQUENCE</scope>
    <source>
        <strain evidence="2">BECK_SA2B20</strain>
    </source>
</reference>
<feature type="region of interest" description="Disordered" evidence="1">
    <location>
        <begin position="1"/>
        <end position="20"/>
    </location>
</feature>
<protein>
    <submittedName>
        <fullName evidence="2">Uncharacterized protein</fullName>
    </submittedName>
</protein>
<evidence type="ECO:0000313" key="2">
    <source>
        <dbReference type="EMBL" id="VFJ89091.1"/>
    </source>
</evidence>
<dbReference type="AlphaFoldDB" id="A0A450UAH3"/>
<dbReference type="EMBL" id="CAADFI010000003">
    <property type="protein sequence ID" value="VFJ89091.1"/>
    <property type="molecule type" value="Genomic_DNA"/>
</dbReference>
<organism evidence="2">
    <name type="scientific">Candidatus Kentrum eta</name>
    <dbReference type="NCBI Taxonomy" id="2126337"/>
    <lineage>
        <taxon>Bacteria</taxon>
        <taxon>Pseudomonadati</taxon>
        <taxon>Pseudomonadota</taxon>
        <taxon>Gammaproteobacteria</taxon>
        <taxon>Candidatus Kentrum</taxon>
    </lineage>
</organism>
<name>A0A450UAH3_9GAMM</name>
<sequence length="88" mass="9579">MVRKSSEMAPVSPAMTRESGEIAPVSWEVVRRPRAVAKNGEVHDECGMTNGELGIDKPGPSAQRPATLLSLSPSIFFDSDRERLREGV</sequence>
<accession>A0A450UAH3</accession>
<proteinExistence type="predicted"/>
<evidence type="ECO:0000256" key="1">
    <source>
        <dbReference type="SAM" id="MobiDB-lite"/>
    </source>
</evidence>
<gene>
    <name evidence="2" type="ORF">BECKH772B_GA0070898_1000334</name>
</gene>